<evidence type="ECO:0008006" key="4">
    <source>
        <dbReference type="Google" id="ProtNLM"/>
    </source>
</evidence>
<organism evidence="2 3">
    <name type="scientific">Bariatricus massiliensis</name>
    <dbReference type="NCBI Taxonomy" id="1745713"/>
    <lineage>
        <taxon>Bacteria</taxon>
        <taxon>Bacillati</taxon>
        <taxon>Bacillota</taxon>
        <taxon>Clostridia</taxon>
        <taxon>Lachnospirales</taxon>
        <taxon>Lachnospiraceae</taxon>
        <taxon>Bariatricus</taxon>
    </lineage>
</organism>
<feature type="transmembrane region" description="Helical" evidence="1">
    <location>
        <begin position="6"/>
        <end position="25"/>
    </location>
</feature>
<name>A0ABS8DLI3_9FIRM</name>
<comment type="caution">
    <text evidence="2">The sequence shown here is derived from an EMBL/GenBank/DDBJ whole genome shotgun (WGS) entry which is preliminary data.</text>
</comment>
<keyword evidence="1" id="KW-1133">Transmembrane helix</keyword>
<protein>
    <recommendedName>
        <fullName evidence="4">DUF4352 domain-containing protein</fullName>
    </recommendedName>
</protein>
<keyword evidence="3" id="KW-1185">Reference proteome</keyword>
<evidence type="ECO:0000313" key="2">
    <source>
        <dbReference type="EMBL" id="MCB7388584.1"/>
    </source>
</evidence>
<accession>A0ABS8DLI3</accession>
<sequence>MSRIVYHLLFGITVVLLVTAVVVLYKIIIKKKRYKKFFGLLATLIGMLGVVLSYNPPQGQNGGGLAVDVSFFSRTYAIEDRRVYKTLISNSYNYGDYELKYTIHNNFDASIKVDSLKLLVDSYADSEVELISPEGGGGGEEGFIYYYGKVDGAENPLTYLGTEYDDLDLHKDKESYVKILPNDLEAATVYFDCDKPGLYEIRLSVEYSGRTKGNYISEPIKVYVVPFELEQKNAKILPATKDSTLLLLNGLSEENEKINDEDYHRLQREVLHED</sequence>
<feature type="transmembrane region" description="Helical" evidence="1">
    <location>
        <begin position="37"/>
        <end position="54"/>
    </location>
</feature>
<reference evidence="2 3" key="1">
    <citation type="submission" date="2021-10" db="EMBL/GenBank/DDBJ databases">
        <title>Collection of gut derived symbiotic bacterial strains cultured from healthy donors.</title>
        <authorList>
            <person name="Lin H."/>
            <person name="Littmann E."/>
            <person name="Kohout C."/>
            <person name="Pamer E.G."/>
        </authorList>
    </citation>
    <scope>NUCLEOTIDE SEQUENCE [LARGE SCALE GENOMIC DNA]</scope>
    <source>
        <strain evidence="2 3">DFI.1.165</strain>
    </source>
</reference>
<proteinExistence type="predicted"/>
<dbReference type="EMBL" id="JAJCIS010000012">
    <property type="protein sequence ID" value="MCB7388584.1"/>
    <property type="molecule type" value="Genomic_DNA"/>
</dbReference>
<keyword evidence="1" id="KW-0812">Transmembrane</keyword>
<evidence type="ECO:0000313" key="3">
    <source>
        <dbReference type="Proteomes" id="UP001299546"/>
    </source>
</evidence>
<keyword evidence="1" id="KW-0472">Membrane</keyword>
<dbReference type="RefSeq" id="WP_066735489.1">
    <property type="nucleotide sequence ID" value="NZ_JAJCIQ010000012.1"/>
</dbReference>
<dbReference type="Proteomes" id="UP001299546">
    <property type="component" value="Unassembled WGS sequence"/>
</dbReference>
<gene>
    <name evidence="2" type="ORF">LIZ65_14945</name>
</gene>
<evidence type="ECO:0000256" key="1">
    <source>
        <dbReference type="SAM" id="Phobius"/>
    </source>
</evidence>